<gene>
    <name evidence="1" type="primary">AlNc14C579G12207</name>
    <name evidence="1" type="ORF">ALNC14_137360</name>
</gene>
<reference evidence="1" key="2">
    <citation type="submission" date="2011-02" db="EMBL/GenBank/DDBJ databases">
        <authorList>
            <person name="MacLean D."/>
        </authorList>
    </citation>
    <scope>NUCLEOTIDE SEQUENCE</scope>
</reference>
<sequence>MRQEEKKEDSNDSPLDGLQVSNCRKTVAFMKMFLDGGLTLDENVENFKAAVMVYGERAEAGVAEFLVHRGIASRGSGSVLYHMRDAHREGALNEMIVAYKALLATEAITDPSPLKSQNILHTV</sequence>
<protein>
    <submittedName>
        <fullName evidence="1">AlNc14C579G12207 protein</fullName>
    </submittedName>
</protein>
<dbReference type="HOGENOM" id="CLU_110987_2_0_1"/>
<reference evidence="1" key="1">
    <citation type="journal article" date="2011" name="PLoS Biol.">
        <title>Gene gain and loss during evolution of obligate parasitism in the white rust pathogen of Arabidopsis thaliana.</title>
        <authorList>
            <person name="Kemen E."/>
            <person name="Gardiner A."/>
            <person name="Schultz-Larsen T."/>
            <person name="Kemen A.C."/>
            <person name="Balmuth A.L."/>
            <person name="Robert-Seilaniantz A."/>
            <person name="Bailey K."/>
            <person name="Holub E."/>
            <person name="Studholme D.J."/>
            <person name="Maclean D."/>
            <person name="Jones J.D."/>
        </authorList>
    </citation>
    <scope>NUCLEOTIDE SEQUENCE</scope>
</reference>
<dbReference type="EMBL" id="FR824602">
    <property type="protein sequence ID" value="CCA27592.1"/>
    <property type="molecule type" value="Genomic_DNA"/>
</dbReference>
<proteinExistence type="predicted"/>
<dbReference type="AlphaFoldDB" id="F0X1B6"/>
<evidence type="ECO:0000313" key="1">
    <source>
        <dbReference type="EMBL" id="CCA27592.1"/>
    </source>
</evidence>
<name>F0X1B6_9STRA</name>
<organism evidence="1">
    <name type="scientific">Albugo laibachii Nc14</name>
    <dbReference type="NCBI Taxonomy" id="890382"/>
    <lineage>
        <taxon>Eukaryota</taxon>
        <taxon>Sar</taxon>
        <taxon>Stramenopiles</taxon>
        <taxon>Oomycota</taxon>
        <taxon>Peronosporomycetes</taxon>
        <taxon>Albuginales</taxon>
        <taxon>Albuginaceae</taxon>
        <taxon>Albugo</taxon>
    </lineage>
</organism>
<accession>F0X1B6</accession>